<dbReference type="CDD" id="cd03445">
    <property type="entry name" value="Thioesterase_II_repeat2"/>
    <property type="match status" value="1"/>
</dbReference>
<keyword evidence="6" id="KW-1185">Reference proteome</keyword>
<evidence type="ECO:0000259" key="3">
    <source>
        <dbReference type="Pfam" id="PF02551"/>
    </source>
</evidence>
<dbReference type="EMBL" id="BMDY01000003">
    <property type="protein sequence ID" value="GGA97053.1"/>
    <property type="molecule type" value="Genomic_DNA"/>
</dbReference>
<evidence type="ECO:0000313" key="5">
    <source>
        <dbReference type="EMBL" id="GGA97053.1"/>
    </source>
</evidence>
<dbReference type="PANTHER" id="PTHR11066">
    <property type="entry name" value="ACYL-COA THIOESTERASE"/>
    <property type="match status" value="1"/>
</dbReference>
<dbReference type="InterPro" id="IPR025652">
    <property type="entry name" value="TesB_C"/>
</dbReference>
<evidence type="ECO:0000259" key="4">
    <source>
        <dbReference type="Pfam" id="PF13622"/>
    </source>
</evidence>
<evidence type="ECO:0000256" key="1">
    <source>
        <dbReference type="ARBA" id="ARBA00006538"/>
    </source>
</evidence>
<dbReference type="NCBIfam" id="NF007817">
    <property type="entry name" value="PRK10526.1"/>
    <property type="match status" value="1"/>
</dbReference>
<dbReference type="PANTHER" id="PTHR11066:SF34">
    <property type="entry name" value="ACYL-COENZYME A THIOESTERASE 8"/>
    <property type="match status" value="1"/>
</dbReference>
<organism evidence="5 6">
    <name type="scientific">Agarivorans gilvus</name>
    <dbReference type="NCBI Taxonomy" id="680279"/>
    <lineage>
        <taxon>Bacteria</taxon>
        <taxon>Pseudomonadati</taxon>
        <taxon>Pseudomonadota</taxon>
        <taxon>Gammaproteobacteria</taxon>
        <taxon>Alteromonadales</taxon>
        <taxon>Alteromonadaceae</taxon>
        <taxon>Agarivorans</taxon>
    </lineage>
</organism>
<dbReference type="RefSeq" id="WP_055732741.1">
    <property type="nucleotide sequence ID" value="NZ_BMDY01000003.1"/>
</dbReference>
<evidence type="ECO:0000256" key="2">
    <source>
        <dbReference type="ARBA" id="ARBA00022801"/>
    </source>
</evidence>
<name>A0ABQ1I005_9ALTE</name>
<dbReference type="Pfam" id="PF13622">
    <property type="entry name" value="4HBT_3"/>
    <property type="match status" value="1"/>
</dbReference>
<dbReference type="InterPro" id="IPR029069">
    <property type="entry name" value="HotDog_dom_sf"/>
</dbReference>
<reference evidence="6" key="1">
    <citation type="journal article" date="2019" name="Int. J. Syst. Evol. Microbiol.">
        <title>The Global Catalogue of Microorganisms (GCM) 10K type strain sequencing project: providing services to taxonomists for standard genome sequencing and annotation.</title>
        <authorList>
            <consortium name="The Broad Institute Genomics Platform"/>
            <consortium name="The Broad Institute Genome Sequencing Center for Infectious Disease"/>
            <person name="Wu L."/>
            <person name="Ma J."/>
        </authorList>
    </citation>
    <scope>NUCLEOTIDE SEQUENCE [LARGE SCALE GENOMIC DNA]</scope>
    <source>
        <strain evidence="6">CGMCC 1.10131</strain>
    </source>
</reference>
<dbReference type="InterPro" id="IPR003703">
    <property type="entry name" value="Acyl_CoA_thio"/>
</dbReference>
<dbReference type="CDD" id="cd03444">
    <property type="entry name" value="Thioesterase_II_repeat1"/>
    <property type="match status" value="1"/>
</dbReference>
<proteinExistence type="inferred from homology"/>
<comment type="caution">
    <text evidence="5">The sequence shown here is derived from an EMBL/GenBank/DDBJ whole genome shotgun (WGS) entry which is preliminary data.</text>
</comment>
<accession>A0ABQ1I005</accession>
<feature type="domain" description="Acyl-CoA thioesterase 2 C-terminal" evidence="3">
    <location>
        <begin position="149"/>
        <end position="281"/>
    </location>
</feature>
<protein>
    <submittedName>
        <fullName evidence="5">Acyl-CoA thioesterase II</fullName>
    </submittedName>
</protein>
<dbReference type="SUPFAM" id="SSF54637">
    <property type="entry name" value="Thioesterase/thiol ester dehydrase-isomerase"/>
    <property type="match status" value="2"/>
</dbReference>
<comment type="similarity">
    <text evidence="1">Belongs to the C/M/P thioester hydrolase family.</text>
</comment>
<dbReference type="Proteomes" id="UP000651977">
    <property type="component" value="Unassembled WGS sequence"/>
</dbReference>
<keyword evidence="2" id="KW-0378">Hydrolase</keyword>
<dbReference type="NCBIfam" id="TIGR00189">
    <property type="entry name" value="tesB"/>
    <property type="match status" value="1"/>
</dbReference>
<dbReference type="Gene3D" id="2.40.160.210">
    <property type="entry name" value="Acyl-CoA thioesterase, double hotdog domain"/>
    <property type="match status" value="1"/>
</dbReference>
<feature type="domain" description="Acyl-CoA thioesterase-like N-terminal HotDog" evidence="4">
    <location>
        <begin position="31"/>
        <end position="109"/>
    </location>
</feature>
<dbReference type="InterPro" id="IPR042171">
    <property type="entry name" value="Acyl-CoA_hotdog"/>
</dbReference>
<sequence length="288" mass="32976">MSKVLKDLLELLSLERIEEGLFRGHSQDLGFGAVFGGQVMGQALSAAKETVSENRQVHSFHSYFLRPGDTNHRIVYDIESIRDGKSVSTRRVKAIQFGKPIFYMTASFQEPAPGFEHQDEMPDVPPPEELQSEQEYAFQLRELLPDAVRDKFISDKPLEMRPVEFINPLQPEVAAPKRCVWFKANGQMPDDARVHRYLLAYASDFNFLPTALLPHGRSFIEPTIQTATIDHSMWFHHDFRIDDWLLYVIDSPSASQGRGLVRGQFFTREGKLVASTIQEGLIRERELR</sequence>
<gene>
    <name evidence="5" type="primary">tesB</name>
    <name evidence="5" type="ORF">GCM10007414_07560</name>
</gene>
<evidence type="ECO:0000313" key="6">
    <source>
        <dbReference type="Proteomes" id="UP000651977"/>
    </source>
</evidence>
<dbReference type="InterPro" id="IPR049449">
    <property type="entry name" value="TesB_ACOT8-like_N"/>
</dbReference>
<dbReference type="Pfam" id="PF02551">
    <property type="entry name" value="Acyl_CoA_thio"/>
    <property type="match status" value="1"/>
</dbReference>